<dbReference type="Proteomes" id="UP000202440">
    <property type="component" value="Chromosome"/>
</dbReference>
<dbReference type="RefSeq" id="WP_094059543.1">
    <property type="nucleotide sequence ID" value="NZ_CP022530.1"/>
</dbReference>
<dbReference type="KEGG" id="bsan:CHH28_06475"/>
<organism evidence="6 7">
    <name type="scientific">Bacterioplanes sanyensis</name>
    <dbReference type="NCBI Taxonomy" id="1249553"/>
    <lineage>
        <taxon>Bacteria</taxon>
        <taxon>Pseudomonadati</taxon>
        <taxon>Pseudomonadota</taxon>
        <taxon>Gammaproteobacteria</taxon>
        <taxon>Oceanospirillales</taxon>
        <taxon>Oceanospirillaceae</taxon>
        <taxon>Bacterioplanes</taxon>
    </lineage>
</organism>
<accession>A0A222FH04</accession>
<evidence type="ECO:0000256" key="1">
    <source>
        <dbReference type="ARBA" id="ARBA00001946"/>
    </source>
</evidence>
<protein>
    <recommendedName>
        <fullName evidence="2">inorganic diphosphatase</fullName>
        <ecNumber evidence="2">3.6.1.1</ecNumber>
    </recommendedName>
</protein>
<keyword evidence="4" id="KW-0378">Hydrolase</keyword>
<dbReference type="Gene3D" id="3.90.80.10">
    <property type="entry name" value="Inorganic pyrophosphatase"/>
    <property type="match status" value="1"/>
</dbReference>
<gene>
    <name evidence="6" type="ORF">CHH28_06475</name>
</gene>
<dbReference type="GO" id="GO:0004427">
    <property type="term" value="F:inorganic diphosphate phosphatase activity"/>
    <property type="evidence" value="ECO:0007669"/>
    <property type="project" value="UniProtKB-EC"/>
</dbReference>
<dbReference type="GO" id="GO:0005737">
    <property type="term" value="C:cytoplasm"/>
    <property type="evidence" value="ECO:0007669"/>
    <property type="project" value="InterPro"/>
</dbReference>
<proteinExistence type="predicted"/>
<keyword evidence="3" id="KW-0479">Metal-binding</keyword>
<dbReference type="GO" id="GO:0006796">
    <property type="term" value="P:phosphate-containing compound metabolic process"/>
    <property type="evidence" value="ECO:0007669"/>
    <property type="project" value="InterPro"/>
</dbReference>
<evidence type="ECO:0000256" key="5">
    <source>
        <dbReference type="ARBA" id="ARBA00022842"/>
    </source>
</evidence>
<dbReference type="GO" id="GO:0000287">
    <property type="term" value="F:magnesium ion binding"/>
    <property type="evidence" value="ECO:0007669"/>
    <property type="project" value="InterPro"/>
</dbReference>
<evidence type="ECO:0000256" key="3">
    <source>
        <dbReference type="ARBA" id="ARBA00022723"/>
    </source>
</evidence>
<comment type="cofactor">
    <cofactor evidence="1">
        <name>Mg(2+)</name>
        <dbReference type="ChEBI" id="CHEBI:18420"/>
    </cofactor>
</comment>
<evidence type="ECO:0000256" key="4">
    <source>
        <dbReference type="ARBA" id="ARBA00022801"/>
    </source>
</evidence>
<reference evidence="6 7" key="1">
    <citation type="submission" date="2017-07" db="EMBL/GenBank/DDBJ databases">
        <title>Annotated genome sequence of Bacterioplanes sanyensis isolated from Red Sea.</title>
        <authorList>
            <person name="Rehman Z.U."/>
        </authorList>
    </citation>
    <scope>NUCLEOTIDE SEQUENCE [LARGE SCALE GENOMIC DNA]</scope>
    <source>
        <strain evidence="6 7">NV9</strain>
    </source>
</reference>
<keyword evidence="5" id="KW-0460">Magnesium</keyword>
<keyword evidence="7" id="KW-1185">Reference proteome</keyword>
<dbReference type="AlphaFoldDB" id="A0A222FH04"/>
<dbReference type="Pfam" id="PF00719">
    <property type="entry name" value="Pyrophosphatase"/>
    <property type="match status" value="1"/>
</dbReference>
<dbReference type="InterPro" id="IPR008162">
    <property type="entry name" value="Pyrophosphatase"/>
</dbReference>
<sequence>MAVNYQQYLGRRIIVQIDRPVGSKHPKYDYHYPLNYGYVPKTVAEDGSEIDVYLLNHEQPLSQVQVVIVGIAVRHNDDENKLIATLDGHCPDVYSVTEQLYFQEQYFDTEYVLVTSFKPISKD</sequence>
<dbReference type="EMBL" id="CP022530">
    <property type="protein sequence ID" value="ASP38347.1"/>
    <property type="molecule type" value="Genomic_DNA"/>
</dbReference>
<dbReference type="InterPro" id="IPR036649">
    <property type="entry name" value="Pyrophosphatase_sf"/>
</dbReference>
<evidence type="ECO:0000313" key="7">
    <source>
        <dbReference type="Proteomes" id="UP000202440"/>
    </source>
</evidence>
<dbReference type="EC" id="3.6.1.1" evidence="2"/>
<evidence type="ECO:0000313" key="6">
    <source>
        <dbReference type="EMBL" id="ASP38347.1"/>
    </source>
</evidence>
<evidence type="ECO:0000256" key="2">
    <source>
        <dbReference type="ARBA" id="ARBA00012146"/>
    </source>
</evidence>
<dbReference type="SUPFAM" id="SSF50324">
    <property type="entry name" value="Inorganic pyrophosphatase"/>
    <property type="match status" value="1"/>
</dbReference>
<dbReference type="OrthoDB" id="9798247at2"/>
<name>A0A222FH04_9GAMM</name>